<gene>
    <name evidence="1" type="ORF">J1C47_09885</name>
</gene>
<accession>A0ABS3J4F0</accession>
<reference evidence="1 2" key="1">
    <citation type="submission" date="2021-03" db="EMBL/GenBank/DDBJ databases">
        <title>Whole genome sequence of Jiella sp. MQZ13P-4.</title>
        <authorList>
            <person name="Tuo L."/>
        </authorList>
    </citation>
    <scope>NUCLEOTIDE SEQUENCE [LARGE SCALE GENOMIC DNA]</scope>
    <source>
        <strain evidence="1 2">MQZ13P-4</strain>
    </source>
</reference>
<evidence type="ECO:0000313" key="1">
    <source>
        <dbReference type="EMBL" id="MBO0903952.1"/>
    </source>
</evidence>
<keyword evidence="2" id="KW-1185">Reference proteome</keyword>
<organism evidence="1 2">
    <name type="scientific">Jiella sonneratiae</name>
    <dbReference type="NCBI Taxonomy" id="2816856"/>
    <lineage>
        <taxon>Bacteria</taxon>
        <taxon>Pseudomonadati</taxon>
        <taxon>Pseudomonadota</taxon>
        <taxon>Alphaproteobacteria</taxon>
        <taxon>Hyphomicrobiales</taxon>
        <taxon>Aurantimonadaceae</taxon>
        <taxon>Jiella</taxon>
    </lineage>
</organism>
<dbReference type="RefSeq" id="WP_207350592.1">
    <property type="nucleotide sequence ID" value="NZ_JAFMPY010000008.1"/>
</dbReference>
<dbReference type="Proteomes" id="UP000664288">
    <property type="component" value="Unassembled WGS sequence"/>
</dbReference>
<comment type="caution">
    <text evidence="1">The sequence shown here is derived from an EMBL/GenBank/DDBJ whole genome shotgun (WGS) entry which is preliminary data.</text>
</comment>
<evidence type="ECO:0000313" key="2">
    <source>
        <dbReference type="Proteomes" id="UP000664288"/>
    </source>
</evidence>
<sequence length="70" mass="7580">MKVTRDGKKSRPGRSFIVRDTRSGHLSDVMSVPGRGDVTIVTRASFASAMDAAGNRLRMAIENTGGWKSK</sequence>
<proteinExistence type="predicted"/>
<dbReference type="EMBL" id="JAFMPY010000008">
    <property type="protein sequence ID" value="MBO0903952.1"/>
    <property type="molecule type" value="Genomic_DNA"/>
</dbReference>
<protein>
    <submittedName>
        <fullName evidence="1">Uncharacterized protein</fullName>
    </submittedName>
</protein>
<name>A0ABS3J4F0_9HYPH</name>